<dbReference type="Proteomes" id="UP001165427">
    <property type="component" value="Unassembled WGS sequence"/>
</dbReference>
<keyword evidence="4" id="KW-1185">Reference proteome</keyword>
<evidence type="ECO:0000259" key="2">
    <source>
        <dbReference type="Pfam" id="PF22178"/>
    </source>
</evidence>
<dbReference type="Pfam" id="PF22178">
    <property type="entry name" value="Gp5_trimer_C"/>
    <property type="match status" value="1"/>
</dbReference>
<evidence type="ECO:0000256" key="1">
    <source>
        <dbReference type="SAM" id="MobiDB-lite"/>
    </source>
</evidence>
<dbReference type="SUPFAM" id="SSF69349">
    <property type="entry name" value="Phage fibre proteins"/>
    <property type="match status" value="1"/>
</dbReference>
<dbReference type="RefSeq" id="WP_246902128.1">
    <property type="nucleotide sequence ID" value="NZ_JALJRB010000001.1"/>
</dbReference>
<comment type="caution">
    <text evidence="3">The sequence shown here is derived from an EMBL/GenBank/DDBJ whole genome shotgun (WGS) entry which is preliminary data.</text>
</comment>
<evidence type="ECO:0000313" key="4">
    <source>
        <dbReference type="Proteomes" id="UP001165427"/>
    </source>
</evidence>
<accession>A0AA41UHI3</accession>
<feature type="domain" description="Gp5/Type VI secretion system Vgr C-terminal trimerisation" evidence="2">
    <location>
        <begin position="40"/>
        <end position="149"/>
    </location>
</feature>
<dbReference type="EMBL" id="JALJRB010000001">
    <property type="protein sequence ID" value="MCJ8499064.1"/>
    <property type="molecule type" value="Genomic_DNA"/>
</dbReference>
<reference evidence="3" key="1">
    <citation type="submission" date="2022-04" db="EMBL/GenBank/DDBJ databases">
        <title>Desulfatitalea alkaliphila sp. nov., a novel anaerobic sulfate-reducing bacterium isolated from terrestrial mud volcano, Taman Peninsula, Russia.</title>
        <authorList>
            <person name="Khomyakova M.A."/>
            <person name="Merkel A.Y."/>
            <person name="Slobodkin A.I."/>
        </authorList>
    </citation>
    <scope>NUCLEOTIDE SEQUENCE</scope>
    <source>
        <strain evidence="3">M08but</strain>
    </source>
</reference>
<feature type="region of interest" description="Disordered" evidence="1">
    <location>
        <begin position="28"/>
        <end position="56"/>
    </location>
</feature>
<dbReference type="InterPro" id="IPR054030">
    <property type="entry name" value="Gp5_Vgr_C"/>
</dbReference>
<name>A0AA41UHI3_9BACT</name>
<organism evidence="3 4">
    <name type="scientific">Desulfatitalea alkaliphila</name>
    <dbReference type="NCBI Taxonomy" id="2929485"/>
    <lineage>
        <taxon>Bacteria</taxon>
        <taxon>Pseudomonadati</taxon>
        <taxon>Thermodesulfobacteriota</taxon>
        <taxon>Desulfobacteria</taxon>
        <taxon>Desulfobacterales</taxon>
        <taxon>Desulfosarcinaceae</taxon>
        <taxon>Desulfatitalea</taxon>
    </lineage>
</organism>
<dbReference type="AlphaFoldDB" id="A0AA41UHI3"/>
<evidence type="ECO:0000313" key="3">
    <source>
        <dbReference type="EMBL" id="MCJ8499064.1"/>
    </source>
</evidence>
<gene>
    <name evidence="3" type="ORF">MRX98_00645</name>
</gene>
<protein>
    <recommendedName>
        <fullName evidence="2">Gp5/Type VI secretion system Vgr C-terminal trimerisation domain-containing protein</fullName>
    </recommendedName>
</protein>
<proteinExistence type="predicted"/>
<sequence>MDRFAAYFLDNDPDRPIITGRVYNSHNMPPVDLPAEKTRSTLKSSSSKKGQGNFNEIPFEDRTGAEEFFTHAAKDQNEVVQNDMTTEVKHDQRIYVHNNRSVTVIEGKETLTIQSGGRAVSVQADETHTNAADFTHKVSGNFKLRVNGHITLDASGLVTISGAKIILNG</sequence>